<protein>
    <recommendedName>
        <fullName evidence="3">DUF2383 domain-containing protein</fullName>
    </recommendedName>
</protein>
<keyword evidence="2" id="KW-1185">Reference proteome</keyword>
<dbReference type="OrthoDB" id="2990828at2"/>
<accession>A0A1I2UMQ7</accession>
<dbReference type="InterPro" id="IPR012347">
    <property type="entry name" value="Ferritin-like"/>
</dbReference>
<sequence>MNTLDKLQDALQDEMMLQSLYNKHMVDITNPEVRQLFTQMRDTKMQNITRLQQEIQQMMQAGKIG</sequence>
<dbReference type="SUPFAM" id="SSF47240">
    <property type="entry name" value="Ferritin-like"/>
    <property type="match status" value="1"/>
</dbReference>
<dbReference type="Gene3D" id="1.20.1260.10">
    <property type="match status" value="1"/>
</dbReference>
<evidence type="ECO:0008006" key="3">
    <source>
        <dbReference type="Google" id="ProtNLM"/>
    </source>
</evidence>
<proteinExistence type="predicted"/>
<evidence type="ECO:0000313" key="2">
    <source>
        <dbReference type="Proteomes" id="UP000199337"/>
    </source>
</evidence>
<evidence type="ECO:0000313" key="1">
    <source>
        <dbReference type="EMBL" id="SFG76927.1"/>
    </source>
</evidence>
<name>A0A1I2UMQ7_9FIRM</name>
<gene>
    <name evidence="1" type="ORF">SAMN05660649_02642</name>
</gene>
<dbReference type="AlphaFoldDB" id="A0A1I2UMQ7"/>
<dbReference type="Proteomes" id="UP000199337">
    <property type="component" value="Unassembled WGS sequence"/>
</dbReference>
<dbReference type="STRING" id="341036.SAMN05660649_02642"/>
<dbReference type="EMBL" id="FOOX01000009">
    <property type="protein sequence ID" value="SFG76927.1"/>
    <property type="molecule type" value="Genomic_DNA"/>
</dbReference>
<organism evidence="1 2">
    <name type="scientific">Desulfotruncus arcticus DSM 17038</name>
    <dbReference type="NCBI Taxonomy" id="1121424"/>
    <lineage>
        <taxon>Bacteria</taxon>
        <taxon>Bacillati</taxon>
        <taxon>Bacillota</taxon>
        <taxon>Clostridia</taxon>
        <taxon>Eubacteriales</taxon>
        <taxon>Desulfallaceae</taxon>
        <taxon>Desulfotruncus</taxon>
    </lineage>
</organism>
<reference evidence="2" key="1">
    <citation type="submission" date="2016-10" db="EMBL/GenBank/DDBJ databases">
        <authorList>
            <person name="Varghese N."/>
            <person name="Submissions S."/>
        </authorList>
    </citation>
    <scope>NUCLEOTIDE SEQUENCE [LARGE SCALE GENOMIC DNA]</scope>
    <source>
        <strain evidence="2">DSM 17038</strain>
    </source>
</reference>
<dbReference type="InterPro" id="IPR009078">
    <property type="entry name" value="Ferritin-like_SF"/>
</dbReference>